<evidence type="ECO:0008006" key="3">
    <source>
        <dbReference type="Google" id="ProtNLM"/>
    </source>
</evidence>
<sequence length="62" mass="6244">MIGYLALGMVAVALTAVLCVTLQQGKEAGEARKIKQMESRVTGLAAPGSAGAEGAATQAARR</sequence>
<organism evidence="1 2">
    <name type="scientific">Cupriavidus malaysiensis</name>
    <dbReference type="NCBI Taxonomy" id="367825"/>
    <lineage>
        <taxon>Bacteria</taxon>
        <taxon>Pseudomonadati</taxon>
        <taxon>Pseudomonadota</taxon>
        <taxon>Betaproteobacteria</taxon>
        <taxon>Burkholderiales</taxon>
        <taxon>Burkholderiaceae</taxon>
        <taxon>Cupriavidus</taxon>
    </lineage>
</organism>
<evidence type="ECO:0000313" key="1">
    <source>
        <dbReference type="EMBL" id="AOZ10921.1"/>
    </source>
</evidence>
<evidence type="ECO:0000313" key="2">
    <source>
        <dbReference type="Proteomes" id="UP000177515"/>
    </source>
</evidence>
<reference evidence="1 2" key="1">
    <citation type="submission" date="2016-10" db="EMBL/GenBank/DDBJ databases">
        <title>Complete genome sequences of three Cupriavidus strains isolated from various Malaysian environments.</title>
        <authorList>
            <person name="Abdullah A.A.-A."/>
            <person name="Shafie N.A.H."/>
            <person name="Lau N.S."/>
        </authorList>
    </citation>
    <scope>NUCLEOTIDE SEQUENCE [LARGE SCALE GENOMIC DNA]</scope>
    <source>
        <strain evidence="1 2">USMAA1020</strain>
    </source>
</reference>
<dbReference type="Proteomes" id="UP000177515">
    <property type="component" value="Chromosome 2"/>
</dbReference>
<accession>A0ABM6FG70</accession>
<protein>
    <recommendedName>
        <fullName evidence="3">Pilus assembly protein</fullName>
    </recommendedName>
</protein>
<dbReference type="EMBL" id="CP017755">
    <property type="protein sequence ID" value="AOZ10921.1"/>
    <property type="molecule type" value="Genomic_DNA"/>
</dbReference>
<name>A0ABM6FG70_9BURK</name>
<keyword evidence="2" id="KW-1185">Reference proteome</keyword>
<gene>
    <name evidence="1" type="ORF">BKK80_29940</name>
</gene>
<proteinExistence type="predicted"/>